<dbReference type="Pfam" id="PF07714">
    <property type="entry name" value="PK_Tyr_Ser-Thr"/>
    <property type="match status" value="1"/>
</dbReference>
<feature type="binding site" evidence="12">
    <location>
        <position position="334"/>
    </location>
    <ligand>
        <name>ATP</name>
        <dbReference type="ChEBI" id="CHEBI:30616"/>
    </ligand>
</feature>
<keyword evidence="8 13" id="KW-0472">Membrane</keyword>
<dbReference type="PROSITE" id="PS00107">
    <property type="entry name" value="PROTEIN_KINASE_ATP"/>
    <property type="match status" value="1"/>
</dbReference>
<dbReference type="InterPro" id="IPR000719">
    <property type="entry name" value="Prot_kinase_dom"/>
</dbReference>
<gene>
    <name evidence="15" type="ORF">WN55_10511</name>
</gene>
<dbReference type="InterPro" id="IPR011009">
    <property type="entry name" value="Kinase-like_dom_sf"/>
</dbReference>
<proteinExistence type="predicted"/>
<dbReference type="InterPro" id="IPR003961">
    <property type="entry name" value="FN3_dom"/>
</dbReference>
<name>A0A154P631_DUFNO</name>
<keyword evidence="10" id="KW-0325">Glycoprotein</keyword>
<reference evidence="15 16" key="1">
    <citation type="submission" date="2015-07" db="EMBL/GenBank/DDBJ databases">
        <title>The genome of Dufourea novaeangliae.</title>
        <authorList>
            <person name="Pan H."/>
            <person name="Kapheim K."/>
        </authorList>
    </citation>
    <scope>NUCLEOTIDE SEQUENCE [LARGE SCALE GENOMIC DNA]</scope>
    <source>
        <strain evidence="15">0120121106</strain>
        <tissue evidence="15">Whole body</tissue>
    </source>
</reference>
<dbReference type="InterPro" id="IPR008266">
    <property type="entry name" value="Tyr_kinase_AS"/>
</dbReference>
<dbReference type="CDD" id="cd00192">
    <property type="entry name" value="PTKc"/>
    <property type="match status" value="1"/>
</dbReference>
<keyword evidence="5" id="KW-0677">Repeat</keyword>
<evidence type="ECO:0000256" key="9">
    <source>
        <dbReference type="ARBA" id="ARBA00023170"/>
    </source>
</evidence>
<dbReference type="CDD" id="cd00063">
    <property type="entry name" value="FN3"/>
    <property type="match status" value="1"/>
</dbReference>
<evidence type="ECO:0000256" key="4">
    <source>
        <dbReference type="ARBA" id="ARBA00022692"/>
    </source>
</evidence>
<evidence type="ECO:0000256" key="13">
    <source>
        <dbReference type="SAM" id="Phobius"/>
    </source>
</evidence>
<dbReference type="OrthoDB" id="3256376at2759"/>
<keyword evidence="12" id="KW-0067">ATP-binding</keyword>
<keyword evidence="9 15" id="KW-0675">Receptor</keyword>
<dbReference type="PROSITE" id="PS00109">
    <property type="entry name" value="PROTEIN_KINASE_TYR"/>
    <property type="match status" value="1"/>
</dbReference>
<dbReference type="InterPro" id="IPR050122">
    <property type="entry name" value="RTK"/>
</dbReference>
<accession>A0A154P631</accession>
<feature type="domain" description="Protein kinase" evidence="14">
    <location>
        <begin position="302"/>
        <end position="532"/>
    </location>
</feature>
<evidence type="ECO:0000256" key="11">
    <source>
        <dbReference type="ARBA" id="ARBA00051243"/>
    </source>
</evidence>
<dbReference type="InterPro" id="IPR013783">
    <property type="entry name" value="Ig-like_fold"/>
</dbReference>
<dbReference type="Proteomes" id="UP000076502">
    <property type="component" value="Unassembled WGS sequence"/>
</dbReference>
<dbReference type="SUPFAM" id="SSF49265">
    <property type="entry name" value="Fibronectin type III"/>
    <property type="match status" value="1"/>
</dbReference>
<dbReference type="Gene3D" id="2.60.40.10">
    <property type="entry name" value="Immunoglobulins"/>
    <property type="match status" value="1"/>
</dbReference>
<keyword evidence="3" id="KW-0808">Transferase</keyword>
<dbReference type="GO" id="GO:0043235">
    <property type="term" value="C:receptor complex"/>
    <property type="evidence" value="ECO:0007669"/>
    <property type="project" value="TreeGrafter"/>
</dbReference>
<keyword evidence="7 13" id="KW-1133">Transmembrane helix</keyword>
<feature type="transmembrane region" description="Helical" evidence="13">
    <location>
        <begin position="224"/>
        <end position="243"/>
    </location>
</feature>
<evidence type="ECO:0000256" key="10">
    <source>
        <dbReference type="ARBA" id="ARBA00023180"/>
    </source>
</evidence>
<dbReference type="SUPFAM" id="SSF56112">
    <property type="entry name" value="Protein kinase-like (PK-like)"/>
    <property type="match status" value="1"/>
</dbReference>
<dbReference type="InterPro" id="IPR020635">
    <property type="entry name" value="Tyr_kinase_cat_dom"/>
</dbReference>
<evidence type="ECO:0000256" key="3">
    <source>
        <dbReference type="ARBA" id="ARBA00022679"/>
    </source>
</evidence>
<evidence type="ECO:0000256" key="1">
    <source>
        <dbReference type="ARBA" id="ARBA00004167"/>
    </source>
</evidence>
<dbReference type="EMBL" id="KQ434809">
    <property type="protein sequence ID" value="KZC06600.1"/>
    <property type="molecule type" value="Genomic_DNA"/>
</dbReference>
<comment type="subcellular location">
    <subcellularLocation>
        <location evidence="1">Membrane</location>
        <topology evidence="1">Single-pass membrane protein</topology>
    </subcellularLocation>
</comment>
<dbReference type="STRING" id="178035.A0A154P631"/>
<dbReference type="GO" id="GO:0004714">
    <property type="term" value="F:transmembrane receptor protein tyrosine kinase activity"/>
    <property type="evidence" value="ECO:0007669"/>
    <property type="project" value="UniProtKB-EC"/>
</dbReference>
<organism evidence="15 16">
    <name type="scientific">Dufourea novaeangliae</name>
    <name type="common">Sweat bee</name>
    <dbReference type="NCBI Taxonomy" id="178035"/>
    <lineage>
        <taxon>Eukaryota</taxon>
        <taxon>Metazoa</taxon>
        <taxon>Ecdysozoa</taxon>
        <taxon>Arthropoda</taxon>
        <taxon>Hexapoda</taxon>
        <taxon>Insecta</taxon>
        <taxon>Pterygota</taxon>
        <taxon>Neoptera</taxon>
        <taxon>Endopterygota</taxon>
        <taxon>Hymenoptera</taxon>
        <taxon>Apocrita</taxon>
        <taxon>Aculeata</taxon>
        <taxon>Apoidea</taxon>
        <taxon>Anthophila</taxon>
        <taxon>Halictidae</taxon>
        <taxon>Rophitinae</taxon>
        <taxon>Dufourea</taxon>
    </lineage>
</organism>
<dbReference type="GO" id="GO:0007169">
    <property type="term" value="P:cell surface receptor protein tyrosine kinase signaling pathway"/>
    <property type="evidence" value="ECO:0007669"/>
    <property type="project" value="TreeGrafter"/>
</dbReference>
<evidence type="ECO:0000256" key="2">
    <source>
        <dbReference type="ARBA" id="ARBA00011902"/>
    </source>
</evidence>
<keyword evidence="16" id="KW-1185">Reference proteome</keyword>
<dbReference type="SMART" id="SM00219">
    <property type="entry name" value="TyrKc"/>
    <property type="match status" value="1"/>
</dbReference>
<evidence type="ECO:0000256" key="5">
    <source>
        <dbReference type="ARBA" id="ARBA00022737"/>
    </source>
</evidence>
<dbReference type="PANTHER" id="PTHR24416:SF620">
    <property type="entry name" value="TYROSINE-PROTEIN KINASE RECEPTOR TORSO"/>
    <property type="match status" value="1"/>
</dbReference>
<keyword evidence="4 13" id="KW-0812">Transmembrane</keyword>
<comment type="catalytic activity">
    <reaction evidence="11">
        <text>L-tyrosyl-[protein] + ATP = O-phospho-L-tyrosyl-[protein] + ADP + H(+)</text>
        <dbReference type="Rhea" id="RHEA:10596"/>
        <dbReference type="Rhea" id="RHEA-COMP:10136"/>
        <dbReference type="Rhea" id="RHEA-COMP:20101"/>
        <dbReference type="ChEBI" id="CHEBI:15378"/>
        <dbReference type="ChEBI" id="CHEBI:30616"/>
        <dbReference type="ChEBI" id="CHEBI:46858"/>
        <dbReference type="ChEBI" id="CHEBI:61978"/>
        <dbReference type="ChEBI" id="CHEBI:456216"/>
        <dbReference type="EC" id="2.7.10.1"/>
    </reaction>
</comment>
<keyword evidence="12" id="KW-0547">Nucleotide-binding</keyword>
<evidence type="ECO:0000256" key="12">
    <source>
        <dbReference type="PROSITE-ProRule" id="PRU10141"/>
    </source>
</evidence>
<dbReference type="InterPro" id="IPR017441">
    <property type="entry name" value="Protein_kinase_ATP_BS"/>
</dbReference>
<evidence type="ECO:0000256" key="6">
    <source>
        <dbReference type="ARBA" id="ARBA00022777"/>
    </source>
</evidence>
<dbReference type="InterPro" id="IPR001245">
    <property type="entry name" value="Ser-Thr/Tyr_kinase_cat_dom"/>
</dbReference>
<dbReference type="EC" id="2.7.10.1" evidence="2"/>
<keyword evidence="6" id="KW-0418">Kinase</keyword>
<dbReference type="PROSITE" id="PS50011">
    <property type="entry name" value="PROTEIN_KINASE_DOM"/>
    <property type="match status" value="1"/>
</dbReference>
<evidence type="ECO:0000313" key="16">
    <source>
        <dbReference type="Proteomes" id="UP000076502"/>
    </source>
</evidence>
<dbReference type="GO" id="GO:0005524">
    <property type="term" value="F:ATP binding"/>
    <property type="evidence" value="ECO:0007669"/>
    <property type="project" value="UniProtKB-UniRule"/>
</dbReference>
<dbReference type="GO" id="GO:0005886">
    <property type="term" value="C:plasma membrane"/>
    <property type="evidence" value="ECO:0007669"/>
    <property type="project" value="TreeGrafter"/>
</dbReference>
<evidence type="ECO:0000259" key="14">
    <source>
        <dbReference type="PROSITE" id="PS50011"/>
    </source>
</evidence>
<dbReference type="Gene3D" id="3.30.200.20">
    <property type="entry name" value="Phosphorylase Kinase, domain 1"/>
    <property type="match status" value="1"/>
</dbReference>
<evidence type="ECO:0000256" key="8">
    <source>
        <dbReference type="ARBA" id="ARBA00023136"/>
    </source>
</evidence>
<protein>
    <recommendedName>
        <fullName evidence="2">receptor protein-tyrosine kinase</fullName>
        <ecNumber evidence="2">2.7.10.1</ecNumber>
    </recommendedName>
</protein>
<evidence type="ECO:0000256" key="7">
    <source>
        <dbReference type="ARBA" id="ARBA00022989"/>
    </source>
</evidence>
<evidence type="ECO:0000313" key="15">
    <source>
        <dbReference type="EMBL" id="KZC06600.1"/>
    </source>
</evidence>
<dbReference type="AlphaFoldDB" id="A0A154P631"/>
<dbReference type="InterPro" id="IPR036116">
    <property type="entry name" value="FN3_sf"/>
</dbReference>
<dbReference type="PANTHER" id="PTHR24416">
    <property type="entry name" value="TYROSINE-PROTEIN KINASE RECEPTOR"/>
    <property type="match status" value="1"/>
</dbReference>
<sequence>MMAYRSLTSGGFMIGFWNACALERGCTKQTWCRMVLEDQITGSVATFTNLTAGTDYRFRFYEITEDGILRPEMTDWFSTYEADYIPLQVKNISVLALEVDENNGRSLLAEVAFEPAKAPAGVEGLQAEHRHLYDQFYDLNVVWDEPHLEPDNYTIEVTEANDTLLVTDNVPGNQTEIFFPNVKLGSHYIVNIIAESLGGVSVLTTIEKDIVNEYARVNKSYRELIIGVTMSITIAILVGMIYLQYYKQKNKHFSVECARFESFGQKDQPIETTTKLLHKDYESEFNNIPLVHDKFELSPKLLKLNNILGSGAYGIVRLGSLEDKFGNTTNVAVKMLKENPSMEDVQNFHKEILIMKFAGQHPNIVSLIGCCLLYKKPVLVVEYCCKGDLQTYLRKPKKLTDRLQECLSSNRIIHRDLAARNILVCADGIVKISDFGLSRDVYQENLYRKQGNGKLPLKWIAIEALTHQVYTTQSDVYDVMFCCWNTRPQNRPTFTQLKESLDKLLFHQSENKYLNMDEILYDDQDQYRILKK</sequence>
<dbReference type="Gene3D" id="1.10.510.10">
    <property type="entry name" value="Transferase(Phosphotransferase) domain 1"/>
    <property type="match status" value="1"/>
</dbReference>